<dbReference type="OrthoDB" id="198977at2759"/>
<reference evidence="5" key="2">
    <citation type="submission" date="2017-12" db="EMBL/GenBank/DDBJ databases">
        <title>Genome sequence of the Bar-tailed Godwit (Limosa lapponica baueri).</title>
        <authorList>
            <person name="Lima N.C.B."/>
            <person name="Parody-Merino A.M."/>
            <person name="Battley P.F."/>
            <person name="Fidler A.E."/>
            <person name="Prosdocimi F."/>
        </authorList>
    </citation>
    <scope>NUCLEOTIDE SEQUENCE [LARGE SCALE GENOMIC DNA]</scope>
</reference>
<evidence type="ECO:0000259" key="3">
    <source>
        <dbReference type="Pfam" id="PF04871"/>
    </source>
</evidence>
<sequence length="245" mass="27089">MRSECNVTVNCEIRVVFSSELATNIDERGFSGGAPQNYGIEILGSTGAFFPVGQTHSPSLHPADALPCVISKAIYKSSEEDKKEEEVKKTLEQHDNIVTHYKKVIREQKSSQLEMGTTEQSSQTSKSGSLEHNNELQKVNVGYFSKAVSELKALSEEKESLKQHLDSSSSTVAILQDEKSKLQQEVAESKKEQDDLLVLLADQDQKLSALKIKLKDLGVPVEDEDDIESGDQGDEDEDGDEEEQD</sequence>
<gene>
    <name evidence="4" type="ORF">llap_11764</name>
</gene>
<keyword evidence="1" id="KW-0175">Coiled coil</keyword>
<evidence type="ECO:0000313" key="4">
    <source>
        <dbReference type="EMBL" id="PKU37929.1"/>
    </source>
</evidence>
<accession>A0A2I0TVX3</accession>
<feature type="domain" description="Uso1/p115-like vesicle tethering protein C-terminal" evidence="3">
    <location>
        <begin position="120"/>
        <end position="240"/>
    </location>
</feature>
<evidence type="ECO:0000256" key="1">
    <source>
        <dbReference type="SAM" id="Coils"/>
    </source>
</evidence>
<name>A0A2I0TVX3_LIMLA</name>
<feature type="region of interest" description="Disordered" evidence="2">
    <location>
        <begin position="109"/>
        <end position="134"/>
    </location>
</feature>
<feature type="compositionally biased region" description="Acidic residues" evidence="2">
    <location>
        <begin position="221"/>
        <end position="245"/>
    </location>
</feature>
<dbReference type="InterPro" id="IPR006955">
    <property type="entry name" value="Uso1_p115_C"/>
</dbReference>
<reference evidence="5" key="1">
    <citation type="submission" date="2017-11" db="EMBL/GenBank/DDBJ databases">
        <authorList>
            <person name="Lima N.C."/>
            <person name="Parody-Merino A.M."/>
            <person name="Battley P.F."/>
            <person name="Fidler A.E."/>
            <person name="Prosdocimi F."/>
        </authorList>
    </citation>
    <scope>NUCLEOTIDE SEQUENCE [LARGE SCALE GENOMIC DNA]</scope>
</reference>
<evidence type="ECO:0000313" key="5">
    <source>
        <dbReference type="Proteomes" id="UP000233556"/>
    </source>
</evidence>
<dbReference type="Proteomes" id="UP000233556">
    <property type="component" value="Unassembled WGS sequence"/>
</dbReference>
<dbReference type="GO" id="GO:0006886">
    <property type="term" value="P:intracellular protein transport"/>
    <property type="evidence" value="ECO:0007669"/>
    <property type="project" value="InterPro"/>
</dbReference>
<dbReference type="GO" id="GO:0016192">
    <property type="term" value="P:vesicle-mediated transport"/>
    <property type="evidence" value="ECO:0007669"/>
    <property type="project" value="InterPro"/>
</dbReference>
<dbReference type="EMBL" id="KZ506925">
    <property type="protein sequence ID" value="PKU37929.1"/>
    <property type="molecule type" value="Genomic_DNA"/>
</dbReference>
<protein>
    <recommendedName>
        <fullName evidence="3">Uso1/p115-like vesicle tethering protein C-terminal domain-containing protein</fullName>
    </recommendedName>
</protein>
<evidence type="ECO:0000256" key="2">
    <source>
        <dbReference type="SAM" id="MobiDB-lite"/>
    </source>
</evidence>
<feature type="region of interest" description="Disordered" evidence="2">
    <location>
        <begin position="214"/>
        <end position="245"/>
    </location>
</feature>
<feature type="compositionally biased region" description="Polar residues" evidence="2">
    <location>
        <begin position="110"/>
        <end position="131"/>
    </location>
</feature>
<organism evidence="4 5">
    <name type="scientific">Limosa lapponica baueri</name>
    <dbReference type="NCBI Taxonomy" id="1758121"/>
    <lineage>
        <taxon>Eukaryota</taxon>
        <taxon>Metazoa</taxon>
        <taxon>Chordata</taxon>
        <taxon>Craniata</taxon>
        <taxon>Vertebrata</taxon>
        <taxon>Euteleostomi</taxon>
        <taxon>Archelosauria</taxon>
        <taxon>Archosauria</taxon>
        <taxon>Dinosauria</taxon>
        <taxon>Saurischia</taxon>
        <taxon>Theropoda</taxon>
        <taxon>Coelurosauria</taxon>
        <taxon>Aves</taxon>
        <taxon>Neognathae</taxon>
        <taxon>Neoaves</taxon>
        <taxon>Charadriiformes</taxon>
        <taxon>Scolopacidae</taxon>
        <taxon>Limosa</taxon>
    </lineage>
</organism>
<dbReference type="AlphaFoldDB" id="A0A2I0TVX3"/>
<dbReference type="Pfam" id="PF04871">
    <property type="entry name" value="Uso1_p115_C"/>
    <property type="match status" value="1"/>
</dbReference>
<feature type="coiled-coil region" evidence="1">
    <location>
        <begin position="144"/>
        <end position="195"/>
    </location>
</feature>
<proteinExistence type="predicted"/>
<keyword evidence="5" id="KW-1185">Reference proteome</keyword>